<protein>
    <submittedName>
        <fullName evidence="1">Uncharacterized protein</fullName>
    </submittedName>
</protein>
<evidence type="ECO:0000313" key="1">
    <source>
        <dbReference type="EMBL" id="CRZ04061.1"/>
    </source>
</evidence>
<proteinExistence type="predicted"/>
<accession>A0A0H5QRD7</accession>
<dbReference type="EMBL" id="HACM01003619">
    <property type="protein sequence ID" value="CRZ04061.1"/>
    <property type="molecule type" value="Transcribed_RNA"/>
</dbReference>
<organism evidence="1">
    <name type="scientific">Spongospora subterranea</name>
    <dbReference type="NCBI Taxonomy" id="70186"/>
    <lineage>
        <taxon>Eukaryota</taxon>
        <taxon>Sar</taxon>
        <taxon>Rhizaria</taxon>
        <taxon>Endomyxa</taxon>
        <taxon>Phytomyxea</taxon>
        <taxon>Plasmodiophorida</taxon>
        <taxon>Plasmodiophoridae</taxon>
        <taxon>Spongospora</taxon>
    </lineage>
</organism>
<name>A0A0H5QRD7_9EUKA</name>
<sequence length="100" mass="11094">MMTSLSSKYAGLTEACDVRQLRTVVRSIGEEDYAQSVMRMSTSGKRDMWSIAEDSVSNSAQSGSCTGQIGTLRGFGKIHLQLYAPSRCIRFNQQALEFIF</sequence>
<reference evidence="1" key="1">
    <citation type="submission" date="2015-04" db="EMBL/GenBank/DDBJ databases">
        <title>The genome sequence of the plant pathogenic Rhizarian Plasmodiophora brassicae reveals insights in its biotrophic life cycle and the origin of chitin synthesis.</title>
        <authorList>
            <person name="Schwelm A."/>
            <person name="Fogelqvist J."/>
            <person name="Knaust A."/>
            <person name="Julke S."/>
            <person name="Lilja T."/>
            <person name="Dhandapani V."/>
            <person name="Bonilla-Rosso G."/>
            <person name="Karlsson M."/>
            <person name="Shevchenko A."/>
            <person name="Choi S.R."/>
            <person name="Kim H.G."/>
            <person name="Park J.Y."/>
            <person name="Lim Y.P."/>
            <person name="Ludwig-Muller J."/>
            <person name="Dixelius C."/>
        </authorList>
    </citation>
    <scope>NUCLEOTIDE SEQUENCE</scope>
    <source>
        <tissue evidence="1">Potato root galls</tissue>
    </source>
</reference>
<dbReference type="AlphaFoldDB" id="A0A0H5QRD7"/>